<proteinExistence type="inferred from homology"/>
<sequence>MAIAAGIIFVFFILIFSHELGHFIVAKRCGMKVDRFSLGLGPKLWGFKRGETEYVLSLLPLGGYVKIAGMEPGESDLEGGFRRQPWRRRVLVILAGSLSNYIVAVILFFLIFVIGFYTYDLEETIVGQVRKGSPAEQANILPGDRIIRVNERVVRSWEDLAECIQESQTSPLSLEIQREGRIFKVQVKPLFDPELNKKVIGISPRQVFKRYGPFAALSMGLERTFFITRLILLSVGWMIIGKVPVQLSGPVGIAKFVGESAKLGLIPLFSLSALLSVNLAVFNLFPIPALDGGRLLFLVIERVRGKALNLEKEEMVHYIGFIILLILILMITYQDILRLVPK</sequence>
<dbReference type="InterPro" id="IPR004387">
    <property type="entry name" value="Pept_M50_Zn"/>
</dbReference>
<organism evidence="13 14">
    <name type="scientific">Aerophobetes bacterium</name>
    <dbReference type="NCBI Taxonomy" id="2030807"/>
    <lineage>
        <taxon>Bacteria</taxon>
        <taxon>Candidatus Aerophobota</taxon>
    </lineage>
</organism>
<evidence type="ECO:0000256" key="9">
    <source>
        <dbReference type="ARBA" id="ARBA00023049"/>
    </source>
</evidence>
<dbReference type="GO" id="GO:0046872">
    <property type="term" value="F:metal ion binding"/>
    <property type="evidence" value="ECO:0007669"/>
    <property type="project" value="UniProtKB-KW"/>
</dbReference>
<feature type="domain" description="PDZ" evidence="12">
    <location>
        <begin position="114"/>
        <end position="156"/>
    </location>
</feature>
<protein>
    <recommendedName>
        <fullName evidence="11">Zinc metalloprotease</fullName>
        <ecNumber evidence="11">3.4.24.-</ecNumber>
    </recommendedName>
</protein>
<dbReference type="GO" id="GO:0006508">
    <property type="term" value="P:proteolysis"/>
    <property type="evidence" value="ECO:0007669"/>
    <property type="project" value="UniProtKB-KW"/>
</dbReference>
<evidence type="ECO:0000313" key="14">
    <source>
        <dbReference type="Proteomes" id="UP000279422"/>
    </source>
</evidence>
<dbReference type="Gene3D" id="2.30.42.10">
    <property type="match status" value="1"/>
</dbReference>
<dbReference type="PANTHER" id="PTHR42837">
    <property type="entry name" value="REGULATOR OF SIGMA-E PROTEASE RSEP"/>
    <property type="match status" value="1"/>
</dbReference>
<keyword evidence="5 11" id="KW-0812">Transmembrane</keyword>
<name>A0A497E4J5_UNCAE</name>
<dbReference type="InterPro" id="IPR008915">
    <property type="entry name" value="Peptidase_M50"/>
</dbReference>
<keyword evidence="8 11" id="KW-1133">Transmembrane helix</keyword>
<reference evidence="13 14" key="1">
    <citation type="submission" date="2018-06" db="EMBL/GenBank/DDBJ databases">
        <title>Extensive metabolic versatility and redundancy in microbially diverse, dynamic hydrothermal sediments.</title>
        <authorList>
            <person name="Dombrowski N."/>
            <person name="Teske A."/>
            <person name="Baker B.J."/>
        </authorList>
    </citation>
    <scope>NUCLEOTIDE SEQUENCE [LARGE SCALE GENOMIC DNA]</scope>
    <source>
        <strain evidence="13">B47_G16</strain>
    </source>
</reference>
<evidence type="ECO:0000256" key="1">
    <source>
        <dbReference type="ARBA" id="ARBA00001947"/>
    </source>
</evidence>
<dbReference type="EMBL" id="QMPZ01000027">
    <property type="protein sequence ID" value="RLE09840.1"/>
    <property type="molecule type" value="Genomic_DNA"/>
</dbReference>
<comment type="caution">
    <text evidence="13">The sequence shown here is derived from an EMBL/GenBank/DDBJ whole genome shotgun (WGS) entry which is preliminary data.</text>
</comment>
<dbReference type="InterPro" id="IPR001478">
    <property type="entry name" value="PDZ"/>
</dbReference>
<dbReference type="NCBIfam" id="TIGR00054">
    <property type="entry name" value="RIP metalloprotease RseP"/>
    <property type="match status" value="1"/>
</dbReference>
<evidence type="ECO:0000256" key="2">
    <source>
        <dbReference type="ARBA" id="ARBA00004141"/>
    </source>
</evidence>
<evidence type="ECO:0000256" key="5">
    <source>
        <dbReference type="ARBA" id="ARBA00022692"/>
    </source>
</evidence>
<evidence type="ECO:0000256" key="10">
    <source>
        <dbReference type="ARBA" id="ARBA00023136"/>
    </source>
</evidence>
<keyword evidence="7 11" id="KW-0862">Zinc</keyword>
<evidence type="ECO:0000313" key="13">
    <source>
        <dbReference type="EMBL" id="RLE09840.1"/>
    </source>
</evidence>
<evidence type="ECO:0000256" key="11">
    <source>
        <dbReference type="RuleBase" id="RU362031"/>
    </source>
</evidence>
<feature type="transmembrane region" description="Helical" evidence="11">
    <location>
        <begin position="315"/>
        <end position="333"/>
    </location>
</feature>
<dbReference type="CDD" id="cd06163">
    <property type="entry name" value="S2P-M50_PDZ_RseP-like"/>
    <property type="match status" value="1"/>
</dbReference>
<dbReference type="EC" id="3.4.24.-" evidence="11"/>
<feature type="transmembrane region" description="Helical" evidence="11">
    <location>
        <begin position="265"/>
        <end position="285"/>
    </location>
</feature>
<keyword evidence="11" id="KW-0479">Metal-binding</keyword>
<dbReference type="CDD" id="cd23081">
    <property type="entry name" value="cpPDZ_EcRseP-like"/>
    <property type="match status" value="1"/>
</dbReference>
<dbReference type="SUPFAM" id="SSF50156">
    <property type="entry name" value="PDZ domain-like"/>
    <property type="match status" value="1"/>
</dbReference>
<dbReference type="InterPro" id="IPR036034">
    <property type="entry name" value="PDZ_sf"/>
</dbReference>
<accession>A0A497E4J5</accession>
<dbReference type="Pfam" id="PF02163">
    <property type="entry name" value="Peptidase_M50"/>
    <property type="match status" value="1"/>
</dbReference>
<dbReference type="Pfam" id="PF17820">
    <property type="entry name" value="PDZ_6"/>
    <property type="match status" value="1"/>
</dbReference>
<comment type="subcellular location">
    <subcellularLocation>
        <location evidence="2">Membrane</location>
        <topology evidence="2">Multi-pass membrane protein</topology>
    </subcellularLocation>
</comment>
<evidence type="ECO:0000256" key="6">
    <source>
        <dbReference type="ARBA" id="ARBA00022801"/>
    </source>
</evidence>
<evidence type="ECO:0000259" key="12">
    <source>
        <dbReference type="PROSITE" id="PS50106"/>
    </source>
</evidence>
<feature type="transmembrane region" description="Helical" evidence="11">
    <location>
        <begin position="6"/>
        <end position="25"/>
    </location>
</feature>
<dbReference type="InterPro" id="IPR041489">
    <property type="entry name" value="PDZ_6"/>
</dbReference>
<evidence type="ECO:0000256" key="8">
    <source>
        <dbReference type="ARBA" id="ARBA00022989"/>
    </source>
</evidence>
<keyword evidence="10 11" id="KW-0472">Membrane</keyword>
<keyword evidence="9 11" id="KW-0482">Metalloprotease</keyword>
<dbReference type="Proteomes" id="UP000279422">
    <property type="component" value="Unassembled WGS sequence"/>
</dbReference>
<feature type="transmembrane region" description="Helical" evidence="11">
    <location>
        <begin position="90"/>
        <end position="117"/>
    </location>
</feature>
<evidence type="ECO:0000256" key="7">
    <source>
        <dbReference type="ARBA" id="ARBA00022833"/>
    </source>
</evidence>
<dbReference type="PANTHER" id="PTHR42837:SF2">
    <property type="entry name" value="MEMBRANE METALLOPROTEASE ARASP2, CHLOROPLASTIC-RELATED"/>
    <property type="match status" value="1"/>
</dbReference>
<dbReference type="AlphaFoldDB" id="A0A497E4J5"/>
<dbReference type="SMART" id="SM00228">
    <property type="entry name" value="PDZ"/>
    <property type="match status" value="1"/>
</dbReference>
<evidence type="ECO:0000256" key="3">
    <source>
        <dbReference type="ARBA" id="ARBA00007931"/>
    </source>
</evidence>
<dbReference type="PROSITE" id="PS50106">
    <property type="entry name" value="PDZ"/>
    <property type="match status" value="1"/>
</dbReference>
<comment type="similarity">
    <text evidence="3 11">Belongs to the peptidase M50B family.</text>
</comment>
<dbReference type="GO" id="GO:0016020">
    <property type="term" value="C:membrane"/>
    <property type="evidence" value="ECO:0007669"/>
    <property type="project" value="UniProtKB-SubCell"/>
</dbReference>
<keyword evidence="6 11" id="KW-0378">Hydrolase</keyword>
<dbReference type="GO" id="GO:0004222">
    <property type="term" value="F:metalloendopeptidase activity"/>
    <property type="evidence" value="ECO:0007669"/>
    <property type="project" value="InterPro"/>
</dbReference>
<feature type="transmembrane region" description="Helical" evidence="11">
    <location>
        <begin position="226"/>
        <end position="245"/>
    </location>
</feature>
<gene>
    <name evidence="13" type="primary">rseP</name>
    <name evidence="13" type="ORF">DRJ00_03195</name>
</gene>
<keyword evidence="4 13" id="KW-0645">Protease</keyword>
<comment type="cofactor">
    <cofactor evidence="1 11">
        <name>Zn(2+)</name>
        <dbReference type="ChEBI" id="CHEBI:29105"/>
    </cofactor>
</comment>
<evidence type="ECO:0000256" key="4">
    <source>
        <dbReference type="ARBA" id="ARBA00022670"/>
    </source>
</evidence>